<dbReference type="SUPFAM" id="SSF53756">
    <property type="entry name" value="UDP-Glycosyltransferase/glycogen phosphorylase"/>
    <property type="match status" value="1"/>
</dbReference>
<dbReference type="EMBL" id="CACVAY010000025">
    <property type="protein sequence ID" value="CAA6805123.1"/>
    <property type="molecule type" value="Genomic_DNA"/>
</dbReference>
<gene>
    <name evidence="1" type="ORF">HELGO_WM11742</name>
</gene>
<evidence type="ECO:0000313" key="1">
    <source>
        <dbReference type="EMBL" id="CAA6805123.1"/>
    </source>
</evidence>
<organism evidence="1">
    <name type="scientific">uncultured Thiotrichaceae bacterium</name>
    <dbReference type="NCBI Taxonomy" id="298394"/>
    <lineage>
        <taxon>Bacteria</taxon>
        <taxon>Pseudomonadati</taxon>
        <taxon>Pseudomonadota</taxon>
        <taxon>Gammaproteobacteria</taxon>
        <taxon>Thiotrichales</taxon>
        <taxon>Thiotrichaceae</taxon>
        <taxon>environmental samples</taxon>
    </lineage>
</organism>
<accession>A0A6S6S9R6</accession>
<dbReference type="AlphaFoldDB" id="A0A6S6S9R6"/>
<sequence>MLAWKLNGFRITHMIKKLFIGINALFSPSTKRREGEIENSQILSFENGKVKGVVVTRLVKHPLLLSINNIPIKLAAVHFDDQSKLIVKGGVTFTVDLDLKITGKADIKLFTIDEKGGQQLDHRTFDGTWYVPNRYQDLALAREISQQADAVAITVWEGSHNPIGRAKVLYDTVRTQRPAIIFAYSFGDFGNDVWEPIRQLDIPLVLIPYKKRHVYFEQIEALNIRFNTVWICKQRLHSFELASKIVHHSSACVLDMDDNETLFASSKAAELKPFGKFTINKADFYLNKLSTRSVASCSLQKSYGGSLVRHARQKHTIDDSGKRKGKLLTAVFIGTIRPHKNLTTLVNSLSAFNALSKRKVKLVIGGDFDPPTLASTLKKSGAEILGPVKAEDLYHTLSRYDIVITGFPCDQKQSHEINKYQISSKIGDALATGKPALTPYSPSVADLKDIPGLFLFTQNTFVKKLKEAMAYTKPISLPKHFTLEHSYQTFSELEQLAQKESLAGQVFDHLKPTTEFSANTPLKTLVLVWKQQDSGIYGRRIDQIARYYKYKHPDTKIIVLEFMSEESLIHHTNTKHQHDNSVSTITQSIINKTCSRPIDGITYQLMTYSNTRKTDPLGNKIDNFISTQLLTPENTTFILFPLIDPYSVLLQRILDFPLIVDLVDNQLQWMKKKESQLKGMQQYFEIIFAAGQVVSNSAANVEYFENINILPSGKSLIIKNWYSLPLNYEFVHKVEEMEIHVVYSGNLNDRIDWELFDQLCKVVAMHKGYVHVVGSTVRKPTEMLHLLDNANCIYHGVMAEKKVLELLTSIDFAVVPHARDHISQYMDPIKLRMYKVLGIKSLVKSLPGLPNDDPLLEVAESNEDFLDRLNRLLENCKKEACNAVRRQKDDTAGEKYSEMIDGFLLDEDGL</sequence>
<dbReference type="CDD" id="cd01635">
    <property type="entry name" value="Glycosyltransferase_GTB-type"/>
    <property type="match status" value="1"/>
</dbReference>
<reference evidence="1" key="1">
    <citation type="submission" date="2020-01" db="EMBL/GenBank/DDBJ databases">
        <authorList>
            <person name="Meier V. D."/>
            <person name="Meier V D."/>
        </authorList>
    </citation>
    <scope>NUCLEOTIDE SEQUENCE</scope>
    <source>
        <strain evidence="1">HLG_WM_MAG_07</strain>
    </source>
</reference>
<dbReference type="Gene3D" id="3.40.50.2000">
    <property type="entry name" value="Glycogen Phosphorylase B"/>
    <property type="match status" value="2"/>
</dbReference>
<protein>
    <submittedName>
        <fullName evidence="1">Uncharacterized protein</fullName>
    </submittedName>
</protein>
<name>A0A6S6S9R6_9GAMM</name>
<proteinExistence type="predicted"/>